<evidence type="ECO:0000256" key="3">
    <source>
        <dbReference type="ARBA" id="ARBA00012374"/>
    </source>
</evidence>
<evidence type="ECO:0000256" key="5">
    <source>
        <dbReference type="ARBA" id="ARBA00022475"/>
    </source>
</evidence>
<keyword evidence="5 14" id="KW-1003">Cell membrane</keyword>
<evidence type="ECO:0000256" key="6">
    <source>
        <dbReference type="ARBA" id="ARBA00022692"/>
    </source>
</evidence>
<dbReference type="Proteomes" id="UP000218767">
    <property type="component" value="Unassembled WGS sequence"/>
</dbReference>
<dbReference type="GO" id="GO:0009252">
    <property type="term" value="P:peptidoglycan biosynthetic process"/>
    <property type="evidence" value="ECO:0007669"/>
    <property type="project" value="UniProtKB-KW"/>
</dbReference>
<dbReference type="GO" id="GO:0046677">
    <property type="term" value="P:response to antibiotic"/>
    <property type="evidence" value="ECO:0007669"/>
    <property type="project" value="UniProtKB-UniRule"/>
</dbReference>
<dbReference type="NCBIfam" id="NF001393">
    <property type="entry name" value="PRK00281.2-4"/>
    <property type="match status" value="1"/>
</dbReference>
<keyword evidence="7 14" id="KW-0378">Hydrolase</keyword>
<dbReference type="EMBL" id="NVUL01000063">
    <property type="protein sequence ID" value="PCI76039.1"/>
    <property type="molecule type" value="Genomic_DNA"/>
</dbReference>
<gene>
    <name evidence="14" type="primary">uppP</name>
    <name evidence="15" type="ORF">COB20_11640</name>
</gene>
<keyword evidence="8 14" id="KW-1133">Transmembrane helix</keyword>
<evidence type="ECO:0000256" key="11">
    <source>
        <dbReference type="ARBA" id="ARBA00032707"/>
    </source>
</evidence>
<comment type="caution">
    <text evidence="15">The sequence shown here is derived from an EMBL/GenBank/DDBJ whole genome shotgun (WGS) entry which is preliminary data.</text>
</comment>
<dbReference type="Pfam" id="PF02673">
    <property type="entry name" value="BacA"/>
    <property type="match status" value="1"/>
</dbReference>
<evidence type="ECO:0000256" key="8">
    <source>
        <dbReference type="ARBA" id="ARBA00022989"/>
    </source>
</evidence>
<sequence length="268" mass="29140">MELDFIQVTILAVLQGATEFLPISSSGHLILPSLLLAWNDQGLTFDVAVHVGTLFAVLVYFRHDLQRLFFALASSLFLREHSADSKLGWMLLAATIPAGLSGLLFASQVEQYGRSLMLIGVTSIGFGLLLFVSDRFGSQQRSLADMNWKTALLIGFSQVLALIPGTSRSGVTMTAALFCNLDRAAAARFSFLLAIPIITASGLLRGIDLLAAGTESVAWLVLLYAIFVSAVVAYLCIHYFLRLIERIGFLPFVIYRVLLGIALILLAL</sequence>
<evidence type="ECO:0000256" key="2">
    <source>
        <dbReference type="ARBA" id="ARBA00010621"/>
    </source>
</evidence>
<evidence type="ECO:0000313" key="15">
    <source>
        <dbReference type="EMBL" id="PCI76039.1"/>
    </source>
</evidence>
<reference evidence="16" key="1">
    <citation type="submission" date="2017-08" db="EMBL/GenBank/DDBJ databases">
        <title>A dynamic microbial community with high functional redundancy inhabits the cold, oxic subseafloor aquifer.</title>
        <authorList>
            <person name="Tully B.J."/>
            <person name="Wheat C.G."/>
            <person name="Glazer B.T."/>
            <person name="Huber J.A."/>
        </authorList>
    </citation>
    <scope>NUCLEOTIDE SEQUENCE [LARGE SCALE GENOMIC DNA]</scope>
</reference>
<evidence type="ECO:0000313" key="16">
    <source>
        <dbReference type="Proteomes" id="UP000218767"/>
    </source>
</evidence>
<dbReference type="NCBIfam" id="TIGR00753">
    <property type="entry name" value="undec_PP_bacA"/>
    <property type="match status" value="1"/>
</dbReference>
<comment type="function">
    <text evidence="14">Catalyzes the dephosphorylation of undecaprenyl diphosphate (UPP). Confers resistance to bacitracin.</text>
</comment>
<organism evidence="15 16">
    <name type="scientific">SAR86 cluster bacterium</name>
    <dbReference type="NCBI Taxonomy" id="2030880"/>
    <lineage>
        <taxon>Bacteria</taxon>
        <taxon>Pseudomonadati</taxon>
        <taxon>Pseudomonadota</taxon>
        <taxon>Gammaproteobacteria</taxon>
        <taxon>SAR86 cluster</taxon>
    </lineage>
</organism>
<keyword evidence="9 14" id="KW-0472">Membrane</keyword>
<feature type="transmembrane region" description="Helical" evidence="14">
    <location>
        <begin position="247"/>
        <end position="267"/>
    </location>
</feature>
<keyword evidence="14" id="KW-0133">Cell shape</keyword>
<evidence type="ECO:0000256" key="12">
    <source>
        <dbReference type="ARBA" id="ARBA00032932"/>
    </source>
</evidence>
<comment type="subcellular location">
    <subcellularLocation>
        <location evidence="1 14">Cell membrane</location>
        <topology evidence="1 14">Multi-pass membrane protein</topology>
    </subcellularLocation>
</comment>
<feature type="transmembrane region" description="Helical" evidence="14">
    <location>
        <begin position="87"/>
        <end position="106"/>
    </location>
</feature>
<comment type="miscellaneous">
    <text evidence="14">Bacitracin is thought to be involved in the inhibition of peptidoglycan synthesis by sequestering undecaprenyl diphosphate, thereby reducing the pool of lipid carrier available.</text>
</comment>
<comment type="similarity">
    <text evidence="2 14">Belongs to the UppP family.</text>
</comment>
<dbReference type="PANTHER" id="PTHR30622:SF4">
    <property type="entry name" value="UNDECAPRENYL-DIPHOSPHATASE"/>
    <property type="match status" value="1"/>
</dbReference>
<feature type="transmembrane region" description="Helical" evidence="14">
    <location>
        <begin position="112"/>
        <end position="134"/>
    </location>
</feature>
<dbReference type="GO" id="GO:0008360">
    <property type="term" value="P:regulation of cell shape"/>
    <property type="evidence" value="ECO:0007669"/>
    <property type="project" value="UniProtKB-KW"/>
</dbReference>
<feature type="transmembrane region" description="Helical" evidence="14">
    <location>
        <begin position="185"/>
        <end position="204"/>
    </location>
</feature>
<dbReference type="GO" id="GO:0071555">
    <property type="term" value="P:cell wall organization"/>
    <property type="evidence" value="ECO:0007669"/>
    <property type="project" value="UniProtKB-KW"/>
</dbReference>
<keyword evidence="10 14" id="KW-0046">Antibiotic resistance</keyword>
<evidence type="ECO:0000256" key="7">
    <source>
        <dbReference type="ARBA" id="ARBA00022801"/>
    </source>
</evidence>
<accession>A0A2A4X1T6</accession>
<evidence type="ECO:0000256" key="9">
    <source>
        <dbReference type="ARBA" id="ARBA00023136"/>
    </source>
</evidence>
<keyword evidence="14" id="KW-0961">Cell wall biogenesis/degradation</keyword>
<dbReference type="GO" id="GO:0005886">
    <property type="term" value="C:plasma membrane"/>
    <property type="evidence" value="ECO:0007669"/>
    <property type="project" value="UniProtKB-SubCell"/>
</dbReference>
<dbReference type="AlphaFoldDB" id="A0A2A4X1T6"/>
<evidence type="ECO:0000256" key="10">
    <source>
        <dbReference type="ARBA" id="ARBA00023251"/>
    </source>
</evidence>
<name>A0A2A4X1T6_9GAMM</name>
<evidence type="ECO:0000256" key="1">
    <source>
        <dbReference type="ARBA" id="ARBA00004651"/>
    </source>
</evidence>
<evidence type="ECO:0000256" key="4">
    <source>
        <dbReference type="ARBA" id="ARBA00021581"/>
    </source>
</evidence>
<dbReference type="GO" id="GO:0050380">
    <property type="term" value="F:undecaprenyl-diphosphatase activity"/>
    <property type="evidence" value="ECO:0007669"/>
    <property type="project" value="UniProtKB-UniRule"/>
</dbReference>
<protein>
    <recommendedName>
        <fullName evidence="4 14">Undecaprenyl-diphosphatase</fullName>
        <ecNumber evidence="3 14">3.6.1.27</ecNumber>
    </recommendedName>
    <alternativeName>
        <fullName evidence="12 14">Bacitracin resistance protein</fullName>
    </alternativeName>
    <alternativeName>
        <fullName evidence="11 14">Undecaprenyl pyrophosphate phosphatase</fullName>
    </alternativeName>
</protein>
<evidence type="ECO:0000256" key="13">
    <source>
        <dbReference type="ARBA" id="ARBA00047594"/>
    </source>
</evidence>
<comment type="catalytic activity">
    <reaction evidence="13 14">
        <text>di-trans,octa-cis-undecaprenyl diphosphate + H2O = di-trans,octa-cis-undecaprenyl phosphate + phosphate + H(+)</text>
        <dbReference type="Rhea" id="RHEA:28094"/>
        <dbReference type="ChEBI" id="CHEBI:15377"/>
        <dbReference type="ChEBI" id="CHEBI:15378"/>
        <dbReference type="ChEBI" id="CHEBI:43474"/>
        <dbReference type="ChEBI" id="CHEBI:58405"/>
        <dbReference type="ChEBI" id="CHEBI:60392"/>
        <dbReference type="EC" id="3.6.1.27"/>
    </reaction>
</comment>
<dbReference type="EC" id="3.6.1.27" evidence="3 14"/>
<keyword evidence="6 14" id="KW-0812">Transmembrane</keyword>
<keyword evidence="14" id="KW-0573">Peptidoglycan synthesis</keyword>
<dbReference type="InterPro" id="IPR003824">
    <property type="entry name" value="UppP"/>
</dbReference>
<proteinExistence type="inferred from homology"/>
<dbReference type="PANTHER" id="PTHR30622">
    <property type="entry name" value="UNDECAPRENYL-DIPHOSPHATASE"/>
    <property type="match status" value="1"/>
</dbReference>
<feature type="transmembrane region" description="Helical" evidence="14">
    <location>
        <begin position="42"/>
        <end position="61"/>
    </location>
</feature>
<dbReference type="HAMAP" id="MF_01006">
    <property type="entry name" value="Undec_diphosphatase"/>
    <property type="match status" value="1"/>
</dbReference>
<feature type="transmembrane region" description="Helical" evidence="14">
    <location>
        <begin position="216"/>
        <end position="241"/>
    </location>
</feature>
<evidence type="ECO:0000256" key="14">
    <source>
        <dbReference type="HAMAP-Rule" id="MF_01006"/>
    </source>
</evidence>